<dbReference type="GO" id="GO:0005576">
    <property type="term" value="C:extracellular region"/>
    <property type="evidence" value="ECO:0007669"/>
    <property type="project" value="UniProtKB-SubCell"/>
</dbReference>
<feature type="signal peptide" evidence="11">
    <location>
        <begin position="1"/>
        <end position="21"/>
    </location>
</feature>
<reference evidence="13" key="2">
    <citation type="submission" date="2025-09" db="UniProtKB">
        <authorList>
            <consortium name="Ensembl"/>
        </authorList>
    </citation>
    <scope>IDENTIFICATION</scope>
</reference>
<protein>
    <recommendedName>
        <fullName evidence="3">Platelet-derived growth factor receptor-like protein</fullName>
    </recommendedName>
</protein>
<evidence type="ECO:0000256" key="10">
    <source>
        <dbReference type="SAM" id="MobiDB-lite"/>
    </source>
</evidence>
<evidence type="ECO:0000313" key="14">
    <source>
        <dbReference type="Proteomes" id="UP000694427"/>
    </source>
</evidence>
<evidence type="ECO:0000256" key="3">
    <source>
        <dbReference type="ARBA" id="ARBA00019671"/>
    </source>
</evidence>
<dbReference type="PANTHER" id="PTHR15360">
    <property type="entry name" value="PLATELET-DERIVED GROWTH FACTOR RECEPTOR LIKE"/>
    <property type="match status" value="1"/>
</dbReference>
<organism evidence="13 14">
    <name type="scientific">Cyprinus carpio</name>
    <name type="common">Common carp</name>
    <dbReference type="NCBI Taxonomy" id="7962"/>
    <lineage>
        <taxon>Eukaryota</taxon>
        <taxon>Metazoa</taxon>
        <taxon>Chordata</taxon>
        <taxon>Craniata</taxon>
        <taxon>Vertebrata</taxon>
        <taxon>Euteleostomi</taxon>
        <taxon>Actinopterygii</taxon>
        <taxon>Neopterygii</taxon>
        <taxon>Teleostei</taxon>
        <taxon>Ostariophysi</taxon>
        <taxon>Cypriniformes</taxon>
        <taxon>Cyprinidae</taxon>
        <taxon>Cyprininae</taxon>
        <taxon>Cyprinus</taxon>
    </lineage>
</organism>
<evidence type="ECO:0000256" key="9">
    <source>
        <dbReference type="ARBA" id="ARBA00023319"/>
    </source>
</evidence>
<dbReference type="AlphaFoldDB" id="A0A8C1G2Y6"/>
<accession>A0A8C1G2Y6</accession>
<dbReference type="SUPFAM" id="SSF48726">
    <property type="entry name" value="Immunoglobulin"/>
    <property type="match status" value="3"/>
</dbReference>
<keyword evidence="9" id="KW-0393">Immunoglobulin domain</keyword>
<dbReference type="OMA" id="CWGQLCN"/>
<keyword evidence="4" id="KW-0964">Secreted</keyword>
<reference evidence="13" key="1">
    <citation type="submission" date="2025-08" db="UniProtKB">
        <authorList>
            <consortium name="Ensembl"/>
        </authorList>
    </citation>
    <scope>IDENTIFICATION</scope>
</reference>
<dbReference type="SMART" id="SM00409">
    <property type="entry name" value="IG"/>
    <property type="match status" value="3"/>
</dbReference>
<name>A0A8C1G2Y6_CYPCA</name>
<evidence type="ECO:0000313" key="13">
    <source>
        <dbReference type="Ensembl" id="ENSCCRP00010002359.1"/>
    </source>
</evidence>
<dbReference type="InterPro" id="IPR036179">
    <property type="entry name" value="Ig-like_dom_sf"/>
</dbReference>
<dbReference type="Gene3D" id="2.60.40.10">
    <property type="entry name" value="Immunoglobulins"/>
    <property type="match status" value="3"/>
</dbReference>
<dbReference type="FunFam" id="2.60.40.10:FF:001395">
    <property type="entry name" value="Platelet-derived growth factor receptor-like protein"/>
    <property type="match status" value="1"/>
</dbReference>
<dbReference type="InterPro" id="IPR013783">
    <property type="entry name" value="Ig-like_fold"/>
</dbReference>
<feature type="domain" description="Ig-like" evidence="12">
    <location>
        <begin position="47"/>
        <end position="139"/>
    </location>
</feature>
<dbReference type="Proteomes" id="UP000694427">
    <property type="component" value="Unplaced"/>
</dbReference>
<dbReference type="InterPro" id="IPR007110">
    <property type="entry name" value="Ig-like_dom"/>
</dbReference>
<dbReference type="InterPro" id="IPR003599">
    <property type="entry name" value="Ig_sub"/>
</dbReference>
<evidence type="ECO:0000256" key="4">
    <source>
        <dbReference type="ARBA" id="ARBA00022525"/>
    </source>
</evidence>
<dbReference type="FunFam" id="2.60.40.10:FF:000223">
    <property type="entry name" value="Platelet-derived growth factor receptor beta"/>
    <property type="match status" value="1"/>
</dbReference>
<comment type="subcellular location">
    <subcellularLocation>
        <location evidence="1">Secreted</location>
    </subcellularLocation>
</comment>
<keyword evidence="5 11" id="KW-0732">Signal</keyword>
<evidence type="ECO:0000256" key="2">
    <source>
        <dbReference type="ARBA" id="ARBA00011360"/>
    </source>
</evidence>
<dbReference type="InterPro" id="IPR042495">
    <property type="entry name" value="PDGFRL"/>
</dbReference>
<keyword evidence="7" id="KW-1015">Disulfide bond</keyword>
<keyword evidence="6" id="KW-0677">Repeat</keyword>
<dbReference type="Ensembl" id="ENSCCRT00010002557.1">
    <property type="protein sequence ID" value="ENSCCRP00010002359.1"/>
    <property type="gene ID" value="ENSCCRG00010001020.1"/>
</dbReference>
<proteinExistence type="predicted"/>
<feature type="domain" description="Ig-like" evidence="12">
    <location>
        <begin position="172"/>
        <end position="255"/>
    </location>
</feature>
<evidence type="ECO:0000256" key="7">
    <source>
        <dbReference type="ARBA" id="ARBA00023157"/>
    </source>
</evidence>
<keyword evidence="14" id="KW-1185">Reference proteome</keyword>
<evidence type="ECO:0000256" key="11">
    <source>
        <dbReference type="SAM" id="SignalP"/>
    </source>
</evidence>
<evidence type="ECO:0000256" key="5">
    <source>
        <dbReference type="ARBA" id="ARBA00022729"/>
    </source>
</evidence>
<keyword evidence="8" id="KW-0325">Glycoprotein</keyword>
<feature type="region of interest" description="Disordered" evidence="10">
    <location>
        <begin position="389"/>
        <end position="411"/>
    </location>
</feature>
<comment type="subunit">
    <text evidence="2">Forms a complex composed of PDGFRL, TNK2 and GRB2.</text>
</comment>
<sequence length="411" mass="46014">MKLWLFFTLALLWLEVQNGVCQQVKHKKEAGENRIRQGRKRVKVRYPKVKEKETGSKGQQGSLLTQVLDKGHFLRLGESLSLNPGKTMELRCKGTNIGWAYPSYLDTFNENRLSIKQHERYSQLILSSPSAADTGEYSCWVVLCDGQECTKDGESTSATYIYFTDKDELFVPSAIHFEIIYLRPDKPATVPCRVTNPKIKVSLHREVPAEEIAVNGTQISYNPMKGFIIQNPSPEQKGAYYCKANSTTKTTPQISTKYQLLYVEVPSGPPFVTIEASSNIVSGGDIFNVTCTVLGDPEMNVSFSWRFPGQGQRPVSIHESWRLINRGVGHTTRISQSVMIVDDVETIDYGKYICTTKNKHGETLVATTGEDIQRHSCSAVSLPNQHKDASKTACCRPDLPLPPRSMQTLAE</sequence>
<dbReference type="PANTHER" id="PTHR15360:SF1">
    <property type="entry name" value="PLATELET-DERIVED GROWTH FACTOR RECEPTOR-LIKE PROTEIN"/>
    <property type="match status" value="1"/>
</dbReference>
<evidence type="ECO:0000256" key="8">
    <source>
        <dbReference type="ARBA" id="ARBA00023180"/>
    </source>
</evidence>
<feature type="domain" description="Ig-like" evidence="12">
    <location>
        <begin position="269"/>
        <end position="373"/>
    </location>
</feature>
<feature type="chain" id="PRO_5034450237" description="Platelet-derived growth factor receptor-like protein" evidence="11">
    <location>
        <begin position="22"/>
        <end position="411"/>
    </location>
</feature>
<evidence type="ECO:0000256" key="1">
    <source>
        <dbReference type="ARBA" id="ARBA00004613"/>
    </source>
</evidence>
<evidence type="ECO:0000259" key="12">
    <source>
        <dbReference type="PROSITE" id="PS50835"/>
    </source>
</evidence>
<dbReference type="Pfam" id="PF13927">
    <property type="entry name" value="Ig_3"/>
    <property type="match status" value="1"/>
</dbReference>
<dbReference type="PROSITE" id="PS50835">
    <property type="entry name" value="IG_LIKE"/>
    <property type="match status" value="3"/>
</dbReference>
<dbReference type="Pfam" id="PF21339">
    <property type="entry name" value="VEGFR-1-like_Ig-like"/>
    <property type="match status" value="1"/>
</dbReference>
<evidence type="ECO:0000256" key="6">
    <source>
        <dbReference type="ARBA" id="ARBA00022737"/>
    </source>
</evidence>